<feature type="domain" description="Penicillin-binding protein transpeptidase" evidence="16">
    <location>
        <begin position="324"/>
        <end position="553"/>
    </location>
</feature>
<evidence type="ECO:0000256" key="7">
    <source>
        <dbReference type="ARBA" id="ARBA00022679"/>
    </source>
</evidence>
<dbReference type="GO" id="GO:0009252">
    <property type="term" value="P:peptidoglycan biosynthetic process"/>
    <property type="evidence" value="ECO:0007669"/>
    <property type="project" value="UniProtKB-KW"/>
</dbReference>
<evidence type="ECO:0000256" key="4">
    <source>
        <dbReference type="ARBA" id="ARBA00022645"/>
    </source>
</evidence>
<evidence type="ECO:0000256" key="12">
    <source>
        <dbReference type="ARBA" id="ARBA00023316"/>
    </source>
</evidence>
<dbReference type="GO" id="GO:0008658">
    <property type="term" value="F:penicillin binding"/>
    <property type="evidence" value="ECO:0007669"/>
    <property type="project" value="InterPro"/>
</dbReference>
<evidence type="ECO:0000256" key="1">
    <source>
        <dbReference type="ARBA" id="ARBA00004752"/>
    </source>
</evidence>
<dbReference type="Gene3D" id="1.10.3810.10">
    <property type="entry name" value="Biosynthetic peptidoglycan transglycosylase-like"/>
    <property type="match status" value="1"/>
</dbReference>
<dbReference type="GO" id="GO:0006508">
    <property type="term" value="P:proteolysis"/>
    <property type="evidence" value="ECO:0007669"/>
    <property type="project" value="UniProtKB-KW"/>
</dbReference>
<dbReference type="PANTHER" id="PTHR32282">
    <property type="entry name" value="BINDING PROTEIN TRANSPEPTIDASE, PUTATIVE-RELATED"/>
    <property type="match status" value="1"/>
</dbReference>
<evidence type="ECO:0000313" key="18">
    <source>
        <dbReference type="EMBL" id="HIS70375.1"/>
    </source>
</evidence>
<evidence type="ECO:0000256" key="6">
    <source>
        <dbReference type="ARBA" id="ARBA00022676"/>
    </source>
</evidence>
<keyword evidence="11" id="KW-0511">Multifunctional enzyme</keyword>
<keyword evidence="5" id="KW-0645">Protease</keyword>
<dbReference type="InterPro" id="IPR023346">
    <property type="entry name" value="Lysozyme-like_dom_sf"/>
</dbReference>
<comment type="caution">
    <text evidence="18">The sequence shown here is derived from an EMBL/GenBank/DDBJ whole genome shotgun (WGS) entry which is preliminary data.</text>
</comment>
<dbReference type="InterPro" id="IPR001264">
    <property type="entry name" value="Glyco_trans_51"/>
</dbReference>
<evidence type="ECO:0000259" key="16">
    <source>
        <dbReference type="Pfam" id="PF00905"/>
    </source>
</evidence>
<evidence type="ECO:0000256" key="5">
    <source>
        <dbReference type="ARBA" id="ARBA00022670"/>
    </source>
</evidence>
<dbReference type="FunFam" id="1.10.3810.10:FF:000001">
    <property type="entry name" value="Penicillin-binding protein 1A"/>
    <property type="match status" value="1"/>
</dbReference>
<evidence type="ECO:0000313" key="19">
    <source>
        <dbReference type="Proteomes" id="UP000886742"/>
    </source>
</evidence>
<keyword evidence="8" id="KW-0378">Hydrolase</keyword>
<keyword evidence="15" id="KW-0812">Transmembrane</keyword>
<organism evidence="18 19">
    <name type="scientific">Candidatus Enterousia intestinigallinarum</name>
    <dbReference type="NCBI Taxonomy" id="2840790"/>
    <lineage>
        <taxon>Bacteria</taxon>
        <taxon>Pseudomonadati</taxon>
        <taxon>Pseudomonadota</taxon>
        <taxon>Alphaproteobacteria</taxon>
        <taxon>Candidatus Enterousia</taxon>
    </lineage>
</organism>
<evidence type="ECO:0000256" key="2">
    <source>
        <dbReference type="ARBA" id="ARBA00007090"/>
    </source>
</evidence>
<dbReference type="InterPro" id="IPR012338">
    <property type="entry name" value="Beta-lactam/transpept-like"/>
</dbReference>
<feature type="domain" description="Glycosyl transferase family 51" evidence="17">
    <location>
        <begin position="78"/>
        <end position="244"/>
    </location>
</feature>
<evidence type="ECO:0000256" key="8">
    <source>
        <dbReference type="ARBA" id="ARBA00022801"/>
    </source>
</evidence>
<dbReference type="AlphaFoldDB" id="A0A9D1JWC7"/>
<protein>
    <submittedName>
        <fullName evidence="18">PBP1A family penicillin-binding protein</fullName>
    </submittedName>
</protein>
<dbReference type="InterPro" id="IPR001460">
    <property type="entry name" value="PCN-bd_Tpept"/>
</dbReference>
<dbReference type="PANTHER" id="PTHR32282:SF33">
    <property type="entry name" value="PEPTIDOGLYCAN GLYCOSYLTRANSFERASE"/>
    <property type="match status" value="1"/>
</dbReference>
<reference evidence="18" key="1">
    <citation type="submission" date="2020-10" db="EMBL/GenBank/DDBJ databases">
        <authorList>
            <person name="Gilroy R."/>
        </authorList>
    </citation>
    <scope>NUCLEOTIDE SEQUENCE</scope>
    <source>
        <strain evidence="18">ChiGjej3B3-5194</strain>
    </source>
</reference>
<accession>A0A9D1JWC7</accession>
<dbReference type="InterPro" id="IPR036950">
    <property type="entry name" value="PBP_transglycosylase"/>
</dbReference>
<evidence type="ECO:0000259" key="17">
    <source>
        <dbReference type="Pfam" id="PF00912"/>
    </source>
</evidence>
<proteinExistence type="inferred from homology"/>
<evidence type="ECO:0000256" key="11">
    <source>
        <dbReference type="ARBA" id="ARBA00023268"/>
    </source>
</evidence>
<keyword evidence="12" id="KW-0961">Cell wall biogenesis/degradation</keyword>
<reference evidence="18" key="2">
    <citation type="journal article" date="2021" name="PeerJ">
        <title>Extensive microbial diversity within the chicken gut microbiome revealed by metagenomics and culture.</title>
        <authorList>
            <person name="Gilroy R."/>
            <person name="Ravi A."/>
            <person name="Getino M."/>
            <person name="Pursley I."/>
            <person name="Horton D.L."/>
            <person name="Alikhan N.F."/>
            <person name="Baker D."/>
            <person name="Gharbi K."/>
            <person name="Hall N."/>
            <person name="Watson M."/>
            <person name="Adriaenssens E.M."/>
            <person name="Foster-Nyarko E."/>
            <person name="Jarju S."/>
            <person name="Secka A."/>
            <person name="Antonio M."/>
            <person name="Oren A."/>
            <person name="Chaudhuri R.R."/>
            <person name="La Ragione R."/>
            <person name="Hildebrand F."/>
            <person name="Pallen M.J."/>
        </authorList>
    </citation>
    <scope>NUCLEOTIDE SEQUENCE</scope>
    <source>
        <strain evidence="18">ChiGjej3B3-5194</strain>
    </source>
</reference>
<dbReference type="Gene3D" id="3.40.710.10">
    <property type="entry name" value="DD-peptidase/beta-lactamase superfamily"/>
    <property type="match status" value="1"/>
</dbReference>
<name>A0A9D1JWC7_9PROT</name>
<keyword evidence="7" id="KW-0808">Transferase</keyword>
<keyword evidence="6" id="KW-0328">Glycosyltransferase</keyword>
<keyword evidence="15" id="KW-1133">Transmembrane helix</keyword>
<dbReference type="SUPFAM" id="SSF56601">
    <property type="entry name" value="beta-lactamase/transpeptidase-like"/>
    <property type="match status" value="1"/>
</dbReference>
<keyword evidence="9" id="KW-0133">Cell shape</keyword>
<keyword evidence="4" id="KW-0121">Carboxypeptidase</keyword>
<comment type="similarity">
    <text evidence="3">In the N-terminal section; belongs to the glycosyltransferase 51 family.</text>
</comment>
<evidence type="ECO:0000256" key="13">
    <source>
        <dbReference type="ARBA" id="ARBA00034000"/>
    </source>
</evidence>
<dbReference type="SUPFAM" id="SSF53955">
    <property type="entry name" value="Lysozyme-like"/>
    <property type="match status" value="1"/>
</dbReference>
<dbReference type="GO" id="GO:0008360">
    <property type="term" value="P:regulation of cell shape"/>
    <property type="evidence" value="ECO:0007669"/>
    <property type="project" value="UniProtKB-KW"/>
</dbReference>
<dbReference type="GO" id="GO:0071555">
    <property type="term" value="P:cell wall organization"/>
    <property type="evidence" value="ECO:0007669"/>
    <property type="project" value="UniProtKB-KW"/>
</dbReference>
<dbReference type="EMBL" id="DVJI01000001">
    <property type="protein sequence ID" value="HIS70375.1"/>
    <property type="molecule type" value="Genomic_DNA"/>
</dbReference>
<comment type="catalytic activity">
    <reaction evidence="14">
        <text>[GlcNAc-(1-&gt;4)-Mur2Ac(oyl-L-Ala-gamma-D-Glu-L-Lys-D-Ala-D-Ala)](n)-di-trans,octa-cis-undecaprenyl diphosphate + beta-D-GlcNAc-(1-&gt;4)-Mur2Ac(oyl-L-Ala-gamma-D-Glu-L-Lys-D-Ala-D-Ala)-di-trans,octa-cis-undecaprenyl diphosphate = [GlcNAc-(1-&gt;4)-Mur2Ac(oyl-L-Ala-gamma-D-Glu-L-Lys-D-Ala-D-Ala)](n+1)-di-trans,octa-cis-undecaprenyl diphosphate + di-trans,octa-cis-undecaprenyl diphosphate + H(+)</text>
        <dbReference type="Rhea" id="RHEA:23708"/>
        <dbReference type="Rhea" id="RHEA-COMP:9602"/>
        <dbReference type="Rhea" id="RHEA-COMP:9603"/>
        <dbReference type="ChEBI" id="CHEBI:15378"/>
        <dbReference type="ChEBI" id="CHEBI:58405"/>
        <dbReference type="ChEBI" id="CHEBI:60033"/>
        <dbReference type="ChEBI" id="CHEBI:78435"/>
        <dbReference type="EC" id="2.4.99.28"/>
    </reaction>
</comment>
<dbReference type="Proteomes" id="UP000886742">
    <property type="component" value="Unassembled WGS sequence"/>
</dbReference>
<dbReference type="GO" id="GO:0009002">
    <property type="term" value="F:serine-type D-Ala-D-Ala carboxypeptidase activity"/>
    <property type="evidence" value="ECO:0007669"/>
    <property type="project" value="UniProtKB-EC"/>
</dbReference>
<gene>
    <name evidence="18" type="ORF">IAD02_00065</name>
</gene>
<comment type="similarity">
    <text evidence="2">In the C-terminal section; belongs to the transpeptidase family.</text>
</comment>
<evidence type="ECO:0000256" key="10">
    <source>
        <dbReference type="ARBA" id="ARBA00022984"/>
    </source>
</evidence>
<evidence type="ECO:0000256" key="15">
    <source>
        <dbReference type="SAM" id="Phobius"/>
    </source>
</evidence>
<keyword evidence="15" id="KW-0472">Membrane</keyword>
<sequence>MFTRSNVNNNTQKTGPSRGLRLFVWCVDLFLLVLVGVAIYVVIVFLQMPSLDAILHETRPAAIVFLDKNGNEIRSSNRIMGTPVSVETLPPYVWQAIVAIEDKRFFEHGPIDIRGITRAMLSNLVHGRLAAGGSSITQQTAKNIFLSREKKISRKVQELILSYWLENRFTKNQILDLYMNRVSLVGGMRGIDAAARVMFQTSANNLSIAQAAQIAAMLKAPTTYSPLVNPDKNITRARVILQEMVRQGYITLNQARIAARELAPATPAPNTNIYRYWTDFVLDEVESTIGTLESDVYVYTTLDMELQEHIADILPDQVGGYQGAVVAMHTDGAVRAMVGGTNYQESQFNRALALRQPGSSFKPVVYLVALENGMTPDSYVNDSPFTIGDYSPQNYNKRYYGDITLATAFAKSVNSVPLKLTQEFGIDTVLDMAGRLGVGNKLRREYSTVLGASEMSLLDLTTIYAVIWNDGYSVRPYAITKITDPHGNIIYQRNPSDALRVLMPQTVDYMTELLTDVVKVGGTGHRAMAPGVLGGKTGTSNDNRDAWFVGAWRDLIIGVWVGNDNFTSMTSKVTGGTIPATVFHEIVK</sequence>
<evidence type="ECO:0000256" key="9">
    <source>
        <dbReference type="ARBA" id="ARBA00022960"/>
    </source>
</evidence>
<evidence type="ECO:0000256" key="14">
    <source>
        <dbReference type="ARBA" id="ARBA00049902"/>
    </source>
</evidence>
<evidence type="ECO:0000256" key="3">
    <source>
        <dbReference type="ARBA" id="ARBA00007739"/>
    </source>
</evidence>
<dbReference type="Pfam" id="PF00912">
    <property type="entry name" value="Transgly"/>
    <property type="match status" value="1"/>
</dbReference>
<dbReference type="InterPro" id="IPR050396">
    <property type="entry name" value="Glycosyltr_51/Transpeptidase"/>
</dbReference>
<comment type="catalytic activity">
    <reaction evidence="13">
        <text>Preferential cleavage: (Ac)2-L-Lys-D-Ala-|-D-Ala. Also transpeptidation of peptidyl-alanyl moieties that are N-acyl substituents of D-alanine.</text>
        <dbReference type="EC" id="3.4.16.4"/>
    </reaction>
</comment>
<dbReference type="GO" id="GO:0030288">
    <property type="term" value="C:outer membrane-bounded periplasmic space"/>
    <property type="evidence" value="ECO:0007669"/>
    <property type="project" value="TreeGrafter"/>
</dbReference>
<dbReference type="NCBIfam" id="TIGR02074">
    <property type="entry name" value="PBP_1a_fam"/>
    <property type="match status" value="1"/>
</dbReference>
<dbReference type="GO" id="GO:0008955">
    <property type="term" value="F:peptidoglycan glycosyltransferase activity"/>
    <property type="evidence" value="ECO:0007669"/>
    <property type="project" value="UniProtKB-EC"/>
</dbReference>
<comment type="pathway">
    <text evidence="1">Cell wall biogenesis; peptidoglycan biosynthesis.</text>
</comment>
<keyword evidence="10" id="KW-0573">Peptidoglycan synthesis</keyword>
<feature type="transmembrane region" description="Helical" evidence="15">
    <location>
        <begin position="22"/>
        <end position="46"/>
    </location>
</feature>
<dbReference type="Pfam" id="PF00905">
    <property type="entry name" value="Transpeptidase"/>
    <property type="match status" value="1"/>
</dbReference>